<dbReference type="GO" id="GO:0008168">
    <property type="term" value="F:methyltransferase activity"/>
    <property type="evidence" value="ECO:0007669"/>
    <property type="project" value="UniProtKB-KW"/>
</dbReference>
<feature type="domain" description="Methyltransferase" evidence="1">
    <location>
        <begin position="28"/>
        <end position="123"/>
    </location>
</feature>
<keyword evidence="2" id="KW-0489">Methyltransferase</keyword>
<dbReference type="AlphaFoldDB" id="A0A4P9XNZ0"/>
<gene>
    <name evidence="2" type="ORF">THASP1DRAFT_16665</name>
</gene>
<dbReference type="STRING" id="78915.A0A4P9XNZ0"/>
<dbReference type="PANTHER" id="PTHR43591:SF24">
    <property type="entry name" value="2-METHOXY-6-POLYPRENYL-1,4-BENZOQUINOL METHYLASE, MITOCHONDRIAL"/>
    <property type="match status" value="1"/>
</dbReference>
<keyword evidence="2" id="KW-0808">Transferase</keyword>
<dbReference type="PANTHER" id="PTHR43591">
    <property type="entry name" value="METHYLTRANSFERASE"/>
    <property type="match status" value="1"/>
</dbReference>
<proteinExistence type="predicted"/>
<dbReference type="InterPro" id="IPR029063">
    <property type="entry name" value="SAM-dependent_MTases_sf"/>
</dbReference>
<evidence type="ECO:0000313" key="2">
    <source>
        <dbReference type="EMBL" id="RKP07703.1"/>
    </source>
</evidence>
<reference evidence="3" key="1">
    <citation type="journal article" date="2018" name="Nat. Microbiol.">
        <title>Leveraging single-cell genomics to expand the fungal tree of life.</title>
        <authorList>
            <person name="Ahrendt S.R."/>
            <person name="Quandt C.A."/>
            <person name="Ciobanu D."/>
            <person name="Clum A."/>
            <person name="Salamov A."/>
            <person name="Andreopoulos B."/>
            <person name="Cheng J.F."/>
            <person name="Woyke T."/>
            <person name="Pelin A."/>
            <person name="Henrissat B."/>
            <person name="Reynolds N.K."/>
            <person name="Benny G.L."/>
            <person name="Smith M.E."/>
            <person name="James T.Y."/>
            <person name="Grigoriev I.V."/>
        </authorList>
    </citation>
    <scope>NUCLEOTIDE SEQUENCE [LARGE SCALE GENOMIC DNA]</scope>
    <source>
        <strain evidence="3">RSA 1356</strain>
    </source>
</reference>
<dbReference type="InterPro" id="IPR041698">
    <property type="entry name" value="Methyltransf_25"/>
</dbReference>
<evidence type="ECO:0000259" key="1">
    <source>
        <dbReference type="Pfam" id="PF13649"/>
    </source>
</evidence>
<dbReference type="Proteomes" id="UP000271241">
    <property type="component" value="Unassembled WGS sequence"/>
</dbReference>
<dbReference type="Gene3D" id="3.40.50.150">
    <property type="entry name" value="Vaccinia Virus protein VP39"/>
    <property type="match status" value="1"/>
</dbReference>
<dbReference type="OrthoDB" id="2013972at2759"/>
<name>A0A4P9XNZ0_9FUNG</name>
<sequence>MHHVFKYYLGFNFVSLPDYPGLPNVHRILDVAGGSGVGAHEMAVMFPSAEVYVIDGTDGVVTASDDADRPANMIMAQRHFASGLPFPDDHFDFVYQRFMRFLLADARWPSMAHELFRVCAPGGQVEMVEVDFAFADSNGHAEATRLRKVLCKLMRHTGADTEAIRHLDSLLSKVGFVSIERRVHAIPCGAWGELPGRLLEKQLRLFLERMKEIAVERRFVPSAADYDGLCAYCLDRLEEWQGHFRLYVYTARKPVDLGDTIYPAI</sequence>
<dbReference type="GO" id="GO:0032259">
    <property type="term" value="P:methylation"/>
    <property type="evidence" value="ECO:0007669"/>
    <property type="project" value="UniProtKB-KW"/>
</dbReference>
<dbReference type="SUPFAM" id="SSF53335">
    <property type="entry name" value="S-adenosyl-L-methionine-dependent methyltransferases"/>
    <property type="match status" value="1"/>
</dbReference>
<dbReference type="Pfam" id="PF13649">
    <property type="entry name" value="Methyltransf_25"/>
    <property type="match status" value="1"/>
</dbReference>
<keyword evidence="3" id="KW-1185">Reference proteome</keyword>
<accession>A0A4P9XNZ0</accession>
<organism evidence="2 3">
    <name type="scientific">Thamnocephalis sphaerospora</name>
    <dbReference type="NCBI Taxonomy" id="78915"/>
    <lineage>
        <taxon>Eukaryota</taxon>
        <taxon>Fungi</taxon>
        <taxon>Fungi incertae sedis</taxon>
        <taxon>Zoopagomycota</taxon>
        <taxon>Zoopagomycotina</taxon>
        <taxon>Zoopagomycetes</taxon>
        <taxon>Zoopagales</taxon>
        <taxon>Sigmoideomycetaceae</taxon>
        <taxon>Thamnocephalis</taxon>
    </lineage>
</organism>
<evidence type="ECO:0000313" key="3">
    <source>
        <dbReference type="Proteomes" id="UP000271241"/>
    </source>
</evidence>
<dbReference type="EMBL" id="KZ992683">
    <property type="protein sequence ID" value="RKP07703.1"/>
    <property type="molecule type" value="Genomic_DNA"/>
</dbReference>
<protein>
    <submittedName>
        <fullName evidence="2">S-adenosyl-L-methionine-dependent methyltransferase</fullName>
    </submittedName>
</protein>